<evidence type="ECO:0000313" key="3">
    <source>
        <dbReference type="EMBL" id="HGY55488.1"/>
    </source>
</evidence>
<proteinExistence type="predicted"/>
<dbReference type="Gene3D" id="3.40.50.880">
    <property type="match status" value="1"/>
</dbReference>
<evidence type="ECO:0000256" key="1">
    <source>
        <dbReference type="SAM" id="SignalP"/>
    </source>
</evidence>
<dbReference type="InterPro" id="IPR026444">
    <property type="entry name" value="Secre_tail"/>
</dbReference>
<keyword evidence="1" id="KW-0732">Signal</keyword>
<dbReference type="SUPFAM" id="SSF49265">
    <property type="entry name" value="Fibronectin type III"/>
    <property type="match status" value="1"/>
</dbReference>
<feature type="chain" id="PRO_5030759988" evidence="1">
    <location>
        <begin position="19"/>
        <end position="1376"/>
    </location>
</feature>
<protein>
    <submittedName>
        <fullName evidence="3">T9SS type A sorting domain-containing protein</fullName>
    </submittedName>
</protein>
<feature type="signal peptide" evidence="1">
    <location>
        <begin position="1"/>
        <end position="18"/>
    </location>
</feature>
<dbReference type="InterPro" id="IPR013783">
    <property type="entry name" value="Ig-like_fold"/>
</dbReference>
<feature type="domain" description="Fibronectin type-III" evidence="2">
    <location>
        <begin position="1096"/>
        <end position="1188"/>
    </location>
</feature>
<comment type="caution">
    <text evidence="3">The sequence shown here is derived from an EMBL/GenBank/DDBJ whole genome shotgun (WGS) entry which is preliminary data.</text>
</comment>
<dbReference type="InterPro" id="IPR050617">
    <property type="entry name" value="E3_ligase_FN3/SPRY"/>
</dbReference>
<dbReference type="Proteomes" id="UP000885779">
    <property type="component" value="Unassembled WGS sequence"/>
</dbReference>
<evidence type="ECO:0000259" key="2">
    <source>
        <dbReference type="PROSITE" id="PS50853"/>
    </source>
</evidence>
<dbReference type="Gene3D" id="2.60.40.4070">
    <property type="match status" value="1"/>
</dbReference>
<reference evidence="3" key="1">
    <citation type="journal article" date="2020" name="mSystems">
        <title>Genome- and Community-Level Interaction Insights into Carbon Utilization and Element Cycling Functions of Hydrothermarchaeota in Hydrothermal Sediment.</title>
        <authorList>
            <person name="Zhou Z."/>
            <person name="Liu Y."/>
            <person name="Xu W."/>
            <person name="Pan J."/>
            <person name="Luo Z.H."/>
            <person name="Li M."/>
        </authorList>
    </citation>
    <scope>NUCLEOTIDE SEQUENCE [LARGE SCALE GENOMIC DNA]</scope>
    <source>
        <strain evidence="3">HyVt-577</strain>
    </source>
</reference>
<dbReference type="SMART" id="SM00060">
    <property type="entry name" value="FN3"/>
    <property type="match status" value="2"/>
</dbReference>
<dbReference type="NCBIfam" id="TIGR04183">
    <property type="entry name" value="Por_Secre_tail"/>
    <property type="match status" value="1"/>
</dbReference>
<accession>A0A7V4WV33</accession>
<dbReference type="CDD" id="cd00063">
    <property type="entry name" value="FN3"/>
    <property type="match status" value="2"/>
</dbReference>
<dbReference type="Pfam" id="PF00041">
    <property type="entry name" value="fn3"/>
    <property type="match status" value="1"/>
</dbReference>
<name>A0A7V4WV33_CALAY</name>
<organism evidence="3">
    <name type="scientific">Caldithrix abyssi</name>
    <dbReference type="NCBI Taxonomy" id="187145"/>
    <lineage>
        <taxon>Bacteria</taxon>
        <taxon>Pseudomonadati</taxon>
        <taxon>Calditrichota</taxon>
        <taxon>Calditrichia</taxon>
        <taxon>Calditrichales</taxon>
        <taxon>Calditrichaceae</taxon>
        <taxon>Caldithrix</taxon>
    </lineage>
</organism>
<dbReference type="InterPro" id="IPR036116">
    <property type="entry name" value="FN3_sf"/>
</dbReference>
<dbReference type="Pfam" id="PF18962">
    <property type="entry name" value="Por_Secre_tail"/>
    <property type="match status" value="1"/>
</dbReference>
<gene>
    <name evidence="3" type="ORF">ENK44_07305</name>
</gene>
<dbReference type="InterPro" id="IPR029062">
    <property type="entry name" value="Class_I_gatase-like"/>
</dbReference>
<dbReference type="EMBL" id="DRQG01000067">
    <property type="protein sequence ID" value="HGY55488.1"/>
    <property type="molecule type" value="Genomic_DNA"/>
</dbReference>
<dbReference type="InterPro" id="IPR003961">
    <property type="entry name" value="FN3_dom"/>
</dbReference>
<feature type="domain" description="Fibronectin type-III" evidence="2">
    <location>
        <begin position="1191"/>
        <end position="1281"/>
    </location>
</feature>
<dbReference type="PANTHER" id="PTHR24099">
    <property type="entry name" value="E3 UBIQUITIN-PROTEIN LIGASE TRIM36-RELATED"/>
    <property type="match status" value="1"/>
</dbReference>
<dbReference type="Gene3D" id="2.60.40.10">
    <property type="entry name" value="Immunoglobulins"/>
    <property type="match status" value="2"/>
</dbReference>
<dbReference type="PANTHER" id="PTHR24099:SF11">
    <property type="entry name" value="FIBRONECTIN TYPE III DOMAIN-CONTAINING 3BA-RELATED"/>
    <property type="match status" value="1"/>
</dbReference>
<dbReference type="PROSITE" id="PS50853">
    <property type="entry name" value="FN3"/>
    <property type="match status" value="2"/>
</dbReference>
<sequence>MKRWVLFLLISVSLNVHIYAQSASLFPNATWLQDVHWAGTVYAGISAPVMVDVQAHAGNHGELTFYLKEDETKAGPYIDDIHSNGHKYWANIDASRLEGVSAQDIVNDGQGITDTLFGAFVSLEGNVSSELKSINRPAWRNYLISCIKRSIAAGADGSQHDGAWPPYESFDDDDVEAFKQYVITNGINTYDWDYNTETFREYLLRKGKTDENVLDTDNDPTEVKELVDDWKSFKAVQSLASWQTVQDSCQAYAQSLGKDYTLALNAASAFGTRNGHVYQAADYYIGEFFGWGNYYPLTGSVTARAKMAEAFGKRFVCWSSPTLEDIDDGDPNTGYGVDIESQAEMSLAAQLYAAGGLPQLKYPADRTYPVFSLAQSNSDLLNSLSPFGETAVIMSQAQMIQDTRGTEGLTVVLQDINRSLDIKWLKSNLLNQADDFGISDIQDYKVVFLPEVFYLTDQQKNVLLDYMNGGGTVVGVRGNVEYCGQYDENGNENTVADWTTLANQSNSGIFNYGNGKYINIAHNINESNGYPPPSYGLAYLNYKADPDNNYLAVAIRDTIQKWMDAALPVREVYSAALPSYVRFFRYQDSTAHSYLYHVLADSVTLATRQAVPVTSFTVELAVSPSSYNRLFTATWYSIDNPEGSEIAAELAVDQSTGRVTVTIPEFARWGFVHLDGADGQTNPLRIGNLAINGSTQFQRLKSQSAVTGSWEVLSGNPDHFEVEVWTNIRNIGNPVFNSDVSGSTPEVFGGNGKEFFETYLSGATRIMSVRIAAVNNEYTIPASALHDSIVYLYRVHAVQNSDTSDWIQRLFYRNAPPGAPHESQIYTASQDLWYYTDNGSSPPDSSYHPVIAFNKAENYGGDYELDSLLYGFYVYTDSLTGKKGDTLATLHLIGSQFKHKLAWNESMQDRRGDIQDTLSFSLEPYENFGIYFRAIATDMMDSSEFSPWFWFYLDNHNDPPNPFHLIEPANYSALEKEVPFKWQNNGDPDPRDKENYTISKVEVLFDSVSSFNSPGLRTYSKDRSGLEFEQDTIVLNLPSNYFHAEGLDKYDIVYWKARMYDFDWHSDNGSNVLSTESSEIFTFYIGEAAGGLQTPVLKSPVDRSVDLPVNVFLEWNPVPNANKYVLQVAKDVNFQNMFLDIPDLMNPNFMLIHLEAGVTYFWRIQAVNDSEISQWSDVWTFTTMTLPDPVALIAPEPNATLSGDSVCFSWQQGLPNIERYWIEYATDISFNSPFTDSTLTDTVFCVSGLKADKNYYWRVKAFNQAGWGPFSDIRSFKLDLTAITENALPTAFGLSQNFPNPFNPSTHIVFWLPEASEVKIVVFNAKGQRIRTIFNGKKQAGKFELMIDMSDLPSGIYFCRLTAKDFQQTRKMILLK</sequence>